<dbReference type="InterPro" id="IPR001578">
    <property type="entry name" value="Peptidase_C12_UCH"/>
</dbReference>
<keyword evidence="7" id="KW-0336">GPI-anchor</keyword>
<dbReference type="PANTHER" id="PTHR46767:SF1">
    <property type="entry name" value="LIM DOMAIN ONLY PROTEIN 7"/>
    <property type="match status" value="1"/>
</dbReference>
<evidence type="ECO:0000256" key="10">
    <source>
        <dbReference type="ARBA" id="ARBA00022786"/>
    </source>
</evidence>
<dbReference type="GO" id="GO:0006511">
    <property type="term" value="P:ubiquitin-dependent protein catabolic process"/>
    <property type="evidence" value="ECO:0007669"/>
    <property type="project" value="InterPro"/>
</dbReference>
<gene>
    <name evidence="24" type="ORF">EOD39_14234</name>
</gene>
<feature type="compositionally biased region" description="Polar residues" evidence="20">
    <location>
        <begin position="1013"/>
        <end position="1022"/>
    </location>
</feature>
<dbReference type="EC" id="3.4.19.12" evidence="5"/>
<keyword evidence="16" id="KW-0357">Heparan sulfate</keyword>
<keyword evidence="25" id="KW-1185">Reference proteome</keyword>
<comment type="catalytic activity">
    <reaction evidence="1">
        <text>Thiol-dependent hydrolysis of ester, thioester, amide, peptide and isopeptide bonds formed by the C-terminal Gly of ubiquitin (a 76-residue protein attached to proteins as an intracellular targeting signal).</text>
        <dbReference type="EC" id="3.4.19.12"/>
    </reaction>
</comment>
<dbReference type="InterPro" id="IPR031865">
    <property type="entry name" value="DUF4757"/>
</dbReference>
<feature type="compositionally biased region" description="Basic and acidic residues" evidence="20">
    <location>
        <begin position="1678"/>
        <end position="1689"/>
    </location>
</feature>
<dbReference type="CDD" id="cd00136">
    <property type="entry name" value="PDZ_canonical"/>
    <property type="match status" value="1"/>
</dbReference>
<dbReference type="PROSITE" id="PS52048">
    <property type="entry name" value="UCH_DOMAIN"/>
    <property type="match status" value="1"/>
</dbReference>
<dbReference type="InterPro" id="IPR001478">
    <property type="entry name" value="PDZ"/>
</dbReference>
<evidence type="ECO:0000256" key="13">
    <source>
        <dbReference type="ARBA" id="ARBA00022974"/>
    </source>
</evidence>
<dbReference type="Pfam" id="PF15949">
    <property type="entry name" value="DUF4757"/>
    <property type="match status" value="2"/>
</dbReference>
<feature type="compositionally biased region" description="Basic and acidic residues" evidence="20">
    <location>
        <begin position="992"/>
        <end position="1006"/>
    </location>
</feature>
<keyword evidence="17" id="KW-0449">Lipoprotein</keyword>
<dbReference type="InterPro" id="IPR001715">
    <property type="entry name" value="CH_dom"/>
</dbReference>
<feature type="compositionally biased region" description="Basic and acidic residues" evidence="20">
    <location>
        <begin position="1369"/>
        <end position="1378"/>
    </location>
</feature>
<feature type="compositionally biased region" description="Low complexity" evidence="20">
    <location>
        <begin position="1036"/>
        <end position="1074"/>
    </location>
</feature>
<feature type="region of interest" description="Disordered" evidence="20">
    <location>
        <begin position="1747"/>
        <end position="1773"/>
    </location>
</feature>
<dbReference type="EMBL" id="SCEB01001024">
    <property type="protein sequence ID" value="RXM97587.1"/>
    <property type="molecule type" value="Genomic_DNA"/>
</dbReference>
<feature type="coiled-coil region" evidence="19">
    <location>
        <begin position="893"/>
        <end position="927"/>
    </location>
</feature>
<dbReference type="GO" id="GO:0009966">
    <property type="term" value="P:regulation of signal transduction"/>
    <property type="evidence" value="ECO:0007669"/>
    <property type="project" value="InterPro"/>
</dbReference>
<comment type="caution">
    <text evidence="24">The sequence shown here is derived from an EMBL/GenBank/DDBJ whole genome shotgun (WGS) entry which is preliminary data.</text>
</comment>
<dbReference type="Pfam" id="PF00595">
    <property type="entry name" value="PDZ"/>
    <property type="match status" value="1"/>
</dbReference>
<evidence type="ECO:0000256" key="3">
    <source>
        <dbReference type="ARBA" id="ARBA00009326"/>
    </source>
</evidence>
<evidence type="ECO:0000256" key="8">
    <source>
        <dbReference type="ARBA" id="ARBA00022670"/>
    </source>
</evidence>
<comment type="similarity">
    <text evidence="4">Belongs to the glypican family.</text>
</comment>
<dbReference type="GO" id="GO:0098552">
    <property type="term" value="C:side of membrane"/>
    <property type="evidence" value="ECO:0007669"/>
    <property type="project" value="UniProtKB-KW"/>
</dbReference>
<feature type="compositionally biased region" description="Basic and acidic residues" evidence="20">
    <location>
        <begin position="957"/>
        <end position="968"/>
    </location>
</feature>
<dbReference type="InterPro" id="IPR001863">
    <property type="entry name" value="Glypican"/>
</dbReference>
<dbReference type="Pfam" id="PF01088">
    <property type="entry name" value="Peptidase_C12"/>
    <property type="match status" value="1"/>
</dbReference>
<evidence type="ECO:0000256" key="5">
    <source>
        <dbReference type="ARBA" id="ARBA00012759"/>
    </source>
</evidence>
<feature type="compositionally biased region" description="Polar residues" evidence="20">
    <location>
        <begin position="1759"/>
        <end position="1771"/>
    </location>
</feature>
<feature type="compositionally biased region" description="Low complexity" evidence="20">
    <location>
        <begin position="1843"/>
        <end position="1852"/>
    </location>
</feature>
<dbReference type="PROSITE" id="PS50106">
    <property type="entry name" value="PDZ"/>
    <property type="match status" value="1"/>
</dbReference>
<proteinExistence type="inferred from homology"/>
<dbReference type="Proteomes" id="UP000289886">
    <property type="component" value="Unassembled WGS sequence"/>
</dbReference>
<dbReference type="Gene3D" id="3.40.532.10">
    <property type="entry name" value="Peptidase C12, ubiquitin carboxyl-terminal hydrolase"/>
    <property type="match status" value="1"/>
</dbReference>
<comment type="similarity">
    <text evidence="3 18">Belongs to the peptidase C12 family.</text>
</comment>
<accession>A0A662YLZ2</accession>
<dbReference type="InterPro" id="IPR038765">
    <property type="entry name" value="Papain-like_cys_pep_sf"/>
</dbReference>
<feature type="compositionally biased region" description="Polar residues" evidence="20">
    <location>
        <begin position="1094"/>
        <end position="1107"/>
    </location>
</feature>
<feature type="compositionally biased region" description="Polar residues" evidence="20">
    <location>
        <begin position="969"/>
        <end position="985"/>
    </location>
</feature>
<keyword evidence="11" id="KW-0378">Hydrolase</keyword>
<dbReference type="GO" id="GO:0004843">
    <property type="term" value="F:cysteine-type deubiquitinase activity"/>
    <property type="evidence" value="ECO:0007669"/>
    <property type="project" value="UniProtKB-EC"/>
</dbReference>
<feature type="region of interest" description="Disordered" evidence="20">
    <location>
        <begin position="1424"/>
        <end position="1495"/>
    </location>
</feature>
<feature type="region of interest" description="Disordered" evidence="20">
    <location>
        <begin position="589"/>
        <end position="612"/>
    </location>
</feature>
<evidence type="ECO:0000256" key="15">
    <source>
        <dbReference type="ARBA" id="ARBA00023180"/>
    </source>
</evidence>
<evidence type="ECO:0000259" key="22">
    <source>
        <dbReference type="PROSITE" id="PS50106"/>
    </source>
</evidence>
<dbReference type="SUPFAM" id="SSF50156">
    <property type="entry name" value="PDZ domain-like"/>
    <property type="match status" value="1"/>
</dbReference>
<evidence type="ECO:0000256" key="2">
    <source>
        <dbReference type="ARBA" id="ARBA00004609"/>
    </source>
</evidence>
<evidence type="ECO:0000259" key="23">
    <source>
        <dbReference type="PROSITE" id="PS52048"/>
    </source>
</evidence>
<feature type="compositionally biased region" description="Basic and acidic residues" evidence="20">
    <location>
        <begin position="1575"/>
        <end position="1649"/>
    </location>
</feature>
<feature type="region of interest" description="Disordered" evidence="20">
    <location>
        <begin position="957"/>
        <end position="1124"/>
    </location>
</feature>
<keyword evidence="13" id="KW-0654">Proteoglycan</keyword>
<dbReference type="InterPro" id="IPR036872">
    <property type="entry name" value="CH_dom_sf"/>
</dbReference>
<evidence type="ECO:0000256" key="6">
    <source>
        <dbReference type="ARBA" id="ARBA00022475"/>
    </source>
</evidence>
<comment type="subcellular location">
    <subcellularLocation>
        <location evidence="2">Cell membrane</location>
        <topology evidence="2">Lipid-anchor</topology>
        <topology evidence="2">GPI-anchor</topology>
    </subcellularLocation>
</comment>
<keyword evidence="14" id="KW-0472">Membrane</keyword>
<evidence type="ECO:0000256" key="20">
    <source>
        <dbReference type="SAM" id="MobiDB-lite"/>
    </source>
</evidence>
<dbReference type="PANTHER" id="PTHR46767">
    <property type="entry name" value="LIM DOMAIN ONLY PROTEIN 7"/>
    <property type="match status" value="1"/>
</dbReference>
<feature type="region of interest" description="Disordered" evidence="20">
    <location>
        <begin position="1161"/>
        <end position="1234"/>
    </location>
</feature>
<dbReference type="SUPFAM" id="SSF54001">
    <property type="entry name" value="Cysteine proteinases"/>
    <property type="match status" value="1"/>
</dbReference>
<feature type="compositionally biased region" description="Polar residues" evidence="20">
    <location>
        <begin position="1509"/>
        <end position="1521"/>
    </location>
</feature>
<feature type="region of interest" description="Disordered" evidence="20">
    <location>
        <begin position="1507"/>
        <end position="1660"/>
    </location>
</feature>
<dbReference type="SUPFAM" id="SSF47576">
    <property type="entry name" value="Calponin-homology domain, CH-domain"/>
    <property type="match status" value="2"/>
</dbReference>
<sequence>MERQRWLPLEANPDFLKQLGLLPTWQFGDVYGLDPDLLSMVPRPVCSVLLLFPETEKYESYRLGEEEKIKSLGQEVRSEVYFMKQTISNACGTIGLIHAVANNQDRLEFGPGSALKKFLSESSSLSPEEKAKFLEEDEEITRKQFGSNDFRSALENGVLLCNLINKIKPGIIKKVNRLSTPIAGLTHQRLSSIVWPLAVFEFTVRDLGNILLDAMLLVAERLEGPFNIEAVMEPIDVKISEAIMNMQENSMQVSSKDNINVFLKACGRLGLKEAQLFHPGDLQDLSSRVTVKREETNRRLKNVLITIYWLGRKAQTDTVYNGPYLNLKAFEGLLGTALSKALGDCGSLKRSGRDSGYADSWYTDRGELLSLPASHRRDDSLDSLDSVGSRSASISSGVTLKGSSEGCGSDLSESDSPFRMTENKDSMSYRRIAAVEPKSSTQFNQFLPSKSSQSGYVPAPLRKKRVDRNEDNRRSWASPMFTESDGSFSSGEELGPGHTSQNGQTSHDYPPPENHQAAYQYESGSDSEVEARQPDVVLDDLASRRFQMNRSVSPANYAKPFHVSDTGCPRSSPQWLGFSSTTLDQEVGSTSSLRRCGGSKVESGTPATDPFPLNDTCNYSEEEDDNSSPDVCKDDLYARKVGVVLLPTANVPYDKYLPKYWTPEEDQHVQKIKLGSQRRPWYRKFQGFSPCTIDHDSNDLELVEPPVTMPRLDAAAGRRIIKCERSSFLSPLNQQDGKAAQEGLLPDLENDMFTCRTGSLHSNVDLTRYETEGRQSAELPPQPDIKIVTQHRYYQILREMMWSSVKTLPANLQSKLLCQPNPPMPEMDNMSARKLGKVPPPQAVLPSPFVLTSCSKQDLKKWEAIREGSRLRYKKRKMVERSKSMSDVSEEAVANRQIRFEELQKIKSQLQEQDQQWQNDLTKWKNRRKSFTSDLVKKKEEREQIDQTVGRRVKTFKEMQEERQDREQGIQNTEPRATSNRSLYASNEDMFTDEKPMSKTLRERSYTVEVDTPYSSQNSEVTRSAPVYHPQKDDTTITATTSTSKATQSNSSVSKAAGSQRTSQSPSQEQSSVSLYAHNSMDTKPGVARVSASLPRSYQRPDSTRLTSIVAPRPFGTQSNRVSSLPRVVSMDSAHSQYNGDLESASQKTYSTSRYSQVMKMEDDDHSQSSSVLSSTEEERTPSSAQPRDELTSSHVIESNPDHPSNSAKNHYVTSTSTSTTKLPEAKVTTQEQYSDMRISLNQKSNSGRDFGFTPTWGSVGVFVKSIEPGSPSELCQVQVDDEILAVNGLKVSDMDYSQWKESMDTSVKRGTLVMDIRRYGKNNWGRDLPSLQYKSHKTINMTSMDTTLVGSSEKAIHASSRDYTAYESSEKTMKPDVNRQPVNDVGFKGMNGGFREESVTMRHKESEPISLKNLQRRSQFFEQGGSESAISDLQVPSISTSSRRWAWDPEEERKRQEKWQKEQDRLLQEKYKQEQDKLNEEWMPAQQEAEKEGSKYYEEECKILKVNTPISSSRQGGTSWDDQREEEALRQEEEEVQHLQQQESARQEHEEEEQERRRRQEEEQHQQCLEEEEERRREEAESHRQQAELQRQRDEEQRRQERERRQKEQEQIRREELRRKQEEEKEERKQQAAAAAEKHRREMERARQEQQQQQWPGESYEFSQILPDTSEFAITERAKSKSTSELDVHTGTQGIYGRPGGMAQLLLEEEVKRRQSAKVQRMVAASELETERQQILYQMKYADPERANNKCADGSWSRGDSQTKDQSVSYAEQERQRILDEMKKKTQLLTDNSWIRQRSASVNREPASLPGTMRRGESLDNLDSPRSNSLKQPPWVTNYTASSTSSVQDSSRYPPVVPPSNRSFIRTPSTTLPASLSSGSMKTGYWGQTSSVSPTSPPPSESISNTPRTPSQRSRSIRGKKICTYCDTPLGKGTAMIIESLGLFYHLNCFKGNFFAK</sequence>
<keyword evidence="9" id="KW-0732">Signal</keyword>
<dbReference type="Gene3D" id="2.30.42.10">
    <property type="match status" value="1"/>
</dbReference>
<feature type="region of interest" description="Disordered" evidence="20">
    <location>
        <begin position="1678"/>
        <end position="1700"/>
    </location>
</feature>
<feature type="compositionally biased region" description="Basic and acidic residues" evidence="20">
    <location>
        <begin position="1177"/>
        <end position="1192"/>
    </location>
</feature>
<evidence type="ECO:0000256" key="1">
    <source>
        <dbReference type="ARBA" id="ARBA00000707"/>
    </source>
</evidence>
<keyword evidence="6" id="KW-1003">Cell membrane</keyword>
<feature type="domain" description="UCH catalytic" evidence="23">
    <location>
        <begin position="5"/>
        <end position="233"/>
    </location>
</feature>
<evidence type="ECO:0000256" key="9">
    <source>
        <dbReference type="ARBA" id="ARBA00022729"/>
    </source>
</evidence>
<feature type="compositionally biased region" description="Low complexity" evidence="20">
    <location>
        <begin position="1868"/>
        <end position="1881"/>
    </location>
</feature>
<feature type="compositionally biased region" description="Low complexity" evidence="20">
    <location>
        <begin position="383"/>
        <end position="398"/>
    </location>
</feature>
<dbReference type="PRINTS" id="PR00707">
    <property type="entry name" value="UBCTHYDRLASE"/>
</dbReference>
<keyword evidence="10" id="KW-0833">Ubl conjugation pathway</keyword>
<feature type="compositionally biased region" description="Polar residues" evidence="20">
    <location>
        <begin position="440"/>
        <end position="455"/>
    </location>
</feature>
<evidence type="ECO:0000256" key="4">
    <source>
        <dbReference type="ARBA" id="ARBA00010260"/>
    </source>
</evidence>
<dbReference type="SMART" id="SM00228">
    <property type="entry name" value="PDZ"/>
    <property type="match status" value="1"/>
</dbReference>
<feature type="compositionally biased region" description="Polar residues" evidence="20">
    <location>
        <begin position="1424"/>
        <end position="1444"/>
    </location>
</feature>
<feature type="domain" description="PDZ" evidence="22">
    <location>
        <begin position="1238"/>
        <end position="1319"/>
    </location>
</feature>
<feature type="compositionally biased region" description="Polar residues" evidence="20">
    <location>
        <begin position="1825"/>
        <end position="1842"/>
    </location>
</feature>
<evidence type="ECO:0000256" key="19">
    <source>
        <dbReference type="SAM" id="Coils"/>
    </source>
</evidence>
<feature type="compositionally biased region" description="Basic and acidic residues" evidence="20">
    <location>
        <begin position="1446"/>
        <end position="1481"/>
    </location>
</feature>
<dbReference type="InterPro" id="IPR029978">
    <property type="entry name" value="LMO-7"/>
</dbReference>
<reference evidence="24 25" key="1">
    <citation type="submission" date="2019-01" db="EMBL/GenBank/DDBJ databases">
        <title>Draft Genome and Complete Hox-Cluster Characterization of the Sterlet Sturgeon (Acipenser ruthenus).</title>
        <authorList>
            <person name="Wei Q."/>
        </authorList>
    </citation>
    <scope>NUCLEOTIDE SEQUENCE [LARGE SCALE GENOMIC DNA]</scope>
    <source>
        <strain evidence="24">WHYD16114868_AA</strain>
        <tissue evidence="24">Blood</tissue>
    </source>
</reference>
<dbReference type="GO" id="GO:0005886">
    <property type="term" value="C:plasma membrane"/>
    <property type="evidence" value="ECO:0007669"/>
    <property type="project" value="UniProtKB-SubCell"/>
</dbReference>
<evidence type="ECO:0000313" key="25">
    <source>
        <dbReference type="Proteomes" id="UP000289886"/>
    </source>
</evidence>
<comment type="caution">
    <text evidence="18">Lacks conserved residue(s) required for the propagation of feature annotation.</text>
</comment>
<feature type="compositionally biased region" description="Polar residues" evidence="20">
    <location>
        <begin position="498"/>
        <end position="507"/>
    </location>
</feature>
<evidence type="ECO:0000256" key="12">
    <source>
        <dbReference type="ARBA" id="ARBA00022807"/>
    </source>
</evidence>
<feature type="region of interest" description="Disordered" evidence="20">
    <location>
        <begin position="440"/>
        <end position="531"/>
    </location>
</feature>
<keyword evidence="15" id="KW-0325">Glycoprotein</keyword>
<feature type="compositionally biased region" description="Polar residues" evidence="20">
    <location>
        <begin position="1193"/>
        <end position="1234"/>
    </location>
</feature>
<feature type="compositionally biased region" description="Basic and acidic residues" evidence="20">
    <location>
        <begin position="1546"/>
        <end position="1566"/>
    </location>
</feature>
<dbReference type="InterPro" id="IPR036034">
    <property type="entry name" value="PDZ_sf"/>
</dbReference>
<protein>
    <recommendedName>
        <fullName evidence="5">ubiquitinyl hydrolase 1</fullName>
        <ecNumber evidence="5">3.4.19.12</ecNumber>
    </recommendedName>
</protein>
<evidence type="ECO:0000256" key="18">
    <source>
        <dbReference type="PROSITE-ProRule" id="PRU01393"/>
    </source>
</evidence>
<keyword evidence="19" id="KW-0175">Coiled coil</keyword>
<keyword evidence="8" id="KW-0645">Protease</keyword>
<dbReference type="InterPro" id="IPR057254">
    <property type="entry name" value="UCH_AS"/>
</dbReference>
<evidence type="ECO:0000256" key="7">
    <source>
        <dbReference type="ARBA" id="ARBA00022622"/>
    </source>
</evidence>
<feature type="region of interest" description="Disordered" evidence="20">
    <location>
        <begin position="378"/>
        <end position="425"/>
    </location>
</feature>
<evidence type="ECO:0000256" key="16">
    <source>
        <dbReference type="ARBA" id="ARBA00023207"/>
    </source>
</evidence>
<name>A0A662YLZ2_ACIRT</name>
<dbReference type="PROSITE" id="PS50021">
    <property type="entry name" value="CH"/>
    <property type="match status" value="1"/>
</dbReference>
<keyword evidence="12" id="KW-0788">Thiol protease</keyword>
<dbReference type="GO" id="GO:0030155">
    <property type="term" value="P:regulation of cell adhesion"/>
    <property type="evidence" value="ECO:0007669"/>
    <property type="project" value="InterPro"/>
</dbReference>
<feature type="domain" description="Calponin-homology (CH)" evidence="21">
    <location>
        <begin position="127"/>
        <end position="315"/>
    </location>
</feature>
<dbReference type="PROSITE" id="PS00140">
    <property type="entry name" value="UCH_1"/>
    <property type="match status" value="1"/>
</dbReference>
<dbReference type="Pfam" id="PF01153">
    <property type="entry name" value="Glypican"/>
    <property type="match status" value="1"/>
</dbReference>
<evidence type="ECO:0000256" key="17">
    <source>
        <dbReference type="ARBA" id="ARBA00023288"/>
    </source>
</evidence>
<evidence type="ECO:0000256" key="11">
    <source>
        <dbReference type="ARBA" id="ARBA00022801"/>
    </source>
</evidence>
<feature type="region of interest" description="Disordered" evidence="20">
    <location>
        <begin position="1361"/>
        <end position="1394"/>
    </location>
</feature>
<evidence type="ECO:0000256" key="14">
    <source>
        <dbReference type="ARBA" id="ARBA00023136"/>
    </source>
</evidence>
<feature type="region of interest" description="Disordered" evidence="20">
    <location>
        <begin position="1800"/>
        <end position="1918"/>
    </location>
</feature>
<organism evidence="24 25">
    <name type="scientific">Acipenser ruthenus</name>
    <name type="common">Sterlet sturgeon</name>
    <dbReference type="NCBI Taxonomy" id="7906"/>
    <lineage>
        <taxon>Eukaryota</taxon>
        <taxon>Metazoa</taxon>
        <taxon>Chordata</taxon>
        <taxon>Craniata</taxon>
        <taxon>Vertebrata</taxon>
        <taxon>Euteleostomi</taxon>
        <taxon>Actinopterygii</taxon>
        <taxon>Chondrostei</taxon>
        <taxon>Acipenseriformes</taxon>
        <taxon>Acipenseridae</taxon>
        <taxon>Acipenser</taxon>
    </lineage>
</organism>
<evidence type="ECO:0000259" key="21">
    <source>
        <dbReference type="PROSITE" id="PS50021"/>
    </source>
</evidence>
<dbReference type="InterPro" id="IPR036959">
    <property type="entry name" value="Peptidase_C12_UCH_sf"/>
</dbReference>
<evidence type="ECO:0000313" key="24">
    <source>
        <dbReference type="EMBL" id="RXM97587.1"/>
    </source>
</evidence>